<evidence type="ECO:0000256" key="1">
    <source>
        <dbReference type="SAM" id="Phobius"/>
    </source>
</evidence>
<evidence type="ECO:0000313" key="2">
    <source>
        <dbReference type="EMBL" id="RNI33964.1"/>
    </source>
</evidence>
<organism evidence="2 3">
    <name type="scientific">Hanamia caeni</name>
    <dbReference type="NCBI Taxonomy" id="2294116"/>
    <lineage>
        <taxon>Bacteria</taxon>
        <taxon>Pseudomonadati</taxon>
        <taxon>Bacteroidota</taxon>
        <taxon>Chitinophagia</taxon>
        <taxon>Chitinophagales</taxon>
        <taxon>Chitinophagaceae</taxon>
        <taxon>Hanamia</taxon>
    </lineage>
</organism>
<evidence type="ECO:0000313" key="3">
    <source>
        <dbReference type="Proteomes" id="UP000267223"/>
    </source>
</evidence>
<sequence>MASLFNGSGKMFFVFWRKKKREFVFLLAVWKNKFETLTNKEYNRAGQACGFYCFFRADLPFFINFFIFYYLPKSGLS</sequence>
<reference evidence="2 3" key="1">
    <citation type="submission" date="2018-11" db="EMBL/GenBank/DDBJ databases">
        <title>Draft genome sequence of Ferruginibacter sp. BO-59.</title>
        <authorList>
            <person name="Im W.T."/>
        </authorList>
    </citation>
    <scope>NUCLEOTIDE SEQUENCE [LARGE SCALE GENOMIC DNA]</scope>
    <source>
        <strain evidence="2 3">BO-59</strain>
    </source>
</reference>
<feature type="transmembrane region" description="Helical" evidence="1">
    <location>
        <begin position="49"/>
        <end position="71"/>
    </location>
</feature>
<keyword evidence="1" id="KW-0812">Transmembrane</keyword>
<protein>
    <submittedName>
        <fullName evidence="2">Uncharacterized protein</fullName>
    </submittedName>
</protein>
<keyword evidence="1" id="KW-1133">Transmembrane helix</keyword>
<accession>A0A3M9N818</accession>
<dbReference type="Proteomes" id="UP000267223">
    <property type="component" value="Unassembled WGS sequence"/>
</dbReference>
<dbReference type="EMBL" id="RJJR01000015">
    <property type="protein sequence ID" value="RNI33964.1"/>
    <property type="molecule type" value="Genomic_DNA"/>
</dbReference>
<name>A0A3M9N818_9BACT</name>
<proteinExistence type="predicted"/>
<gene>
    <name evidence="2" type="ORF">EFY79_16780</name>
</gene>
<keyword evidence="1" id="KW-0472">Membrane</keyword>
<comment type="caution">
    <text evidence="2">The sequence shown here is derived from an EMBL/GenBank/DDBJ whole genome shotgun (WGS) entry which is preliminary data.</text>
</comment>
<keyword evidence="3" id="KW-1185">Reference proteome</keyword>
<dbReference type="AlphaFoldDB" id="A0A3M9N818"/>